<reference evidence="1" key="1">
    <citation type="submission" date="2019-02" db="EMBL/GenBank/DDBJ databases">
        <authorList>
            <person name="Gruber-Vodicka R. H."/>
            <person name="Seah K. B. B."/>
        </authorList>
    </citation>
    <scope>NUCLEOTIDE SEQUENCE</scope>
    <source>
        <strain evidence="1">BECK_S313</strain>
    </source>
</reference>
<organism evidence="1">
    <name type="scientific">Candidatus Kentrum sp. LPFa</name>
    <dbReference type="NCBI Taxonomy" id="2126335"/>
    <lineage>
        <taxon>Bacteria</taxon>
        <taxon>Pseudomonadati</taxon>
        <taxon>Pseudomonadota</taxon>
        <taxon>Gammaproteobacteria</taxon>
        <taxon>Candidatus Kentrum</taxon>
    </lineage>
</organism>
<dbReference type="EMBL" id="CAADFK010000295">
    <property type="protein sequence ID" value="VFK22151.1"/>
    <property type="molecule type" value="Genomic_DNA"/>
</dbReference>
<name>A0A450WYP9_9GAMM</name>
<dbReference type="AlphaFoldDB" id="A0A450WYP9"/>
<dbReference type="InterPro" id="IPR032581">
    <property type="entry name" value="DUF4917"/>
</dbReference>
<dbReference type="PROSITE" id="PS51257">
    <property type="entry name" value="PROKAR_LIPOPROTEIN"/>
    <property type="match status" value="1"/>
</dbReference>
<gene>
    <name evidence="1" type="ORF">BECKLPF1236B_GA0070989_12954</name>
</gene>
<protein>
    <recommendedName>
        <fullName evidence="2">DUF4917 domain-containing protein</fullName>
    </recommendedName>
</protein>
<dbReference type="Pfam" id="PF16263">
    <property type="entry name" value="DUF4917"/>
    <property type="match status" value="1"/>
</dbReference>
<evidence type="ECO:0000313" key="1">
    <source>
        <dbReference type="EMBL" id="VFK22151.1"/>
    </source>
</evidence>
<accession>A0A450WYP9</accession>
<proteinExistence type="predicted"/>
<evidence type="ECO:0008006" key="2">
    <source>
        <dbReference type="Google" id="ProtNLM"/>
    </source>
</evidence>
<sequence>MMLFKEAIEISNQYKNKKRHVLLGNGFSIACKPNIFVYRRLFEQADFSVSPAAERAFEALNTQDFEHVIRALRDASKLVSLYEDVRDDLSDQIRRDADGLKDVLVNTIASMHPDMPGDISEEKYVACRQFLSNFDTVYTLNYDLLLYWAQMHVEGGKDPDFDDDFRKPEDNFDADYVTWEPSQSHGQDTWFLHGALHVFDAGNEVQKYTWINTGIRLIDQIRDALEKEYFPLFVAEGTSKEKYARIRHSDYLAKAYRSFSSIGGCLFIYGHSLADNDEHFLRRIEKGKVEHLFVGIHGDPESKDNKRIISKARRMKDARKKKSLEVSFYDSASVRVWG</sequence>